<gene>
    <name evidence="1" type="ORF">Mrose_02728</name>
</gene>
<dbReference type="EMBL" id="QWLA01000061">
    <property type="protein sequence ID" value="RIH84215.1"/>
    <property type="molecule type" value="Genomic_DNA"/>
</dbReference>
<organism evidence="1 2">
    <name type="scientific">Calidithermus roseus</name>
    <dbReference type="NCBI Taxonomy" id="1644118"/>
    <lineage>
        <taxon>Bacteria</taxon>
        <taxon>Thermotogati</taxon>
        <taxon>Deinococcota</taxon>
        <taxon>Deinococci</taxon>
        <taxon>Thermales</taxon>
        <taxon>Thermaceae</taxon>
        <taxon>Calidithermus</taxon>
    </lineage>
</organism>
<dbReference type="Pfam" id="PF18897">
    <property type="entry name" value="Gp3-like"/>
    <property type="match status" value="1"/>
</dbReference>
<protein>
    <submittedName>
        <fullName evidence="1">Uncharacterized protein</fullName>
    </submittedName>
</protein>
<dbReference type="OrthoDB" id="33960at2"/>
<name>A0A399EJB4_9DEIN</name>
<comment type="caution">
    <text evidence="1">The sequence shown here is derived from an EMBL/GenBank/DDBJ whole genome shotgun (WGS) entry which is preliminary data.</text>
</comment>
<proteinExistence type="predicted"/>
<dbReference type="AlphaFoldDB" id="A0A399EJB4"/>
<reference evidence="1 2" key="1">
    <citation type="submission" date="2018-08" db="EMBL/GenBank/DDBJ databases">
        <title>Meiothermus roseus NBRC 110900 genome sequencing project.</title>
        <authorList>
            <person name="Da Costa M.S."/>
            <person name="Albuquerque L."/>
            <person name="Raposo P."/>
            <person name="Froufe H.J.C."/>
            <person name="Barroso C.S."/>
            <person name="Egas C."/>
        </authorList>
    </citation>
    <scope>NUCLEOTIDE SEQUENCE [LARGE SCALE GENOMIC DNA]</scope>
    <source>
        <strain evidence="1 2">NBRC 110900</strain>
    </source>
</reference>
<dbReference type="RefSeq" id="WP_119279184.1">
    <property type="nucleotide sequence ID" value="NZ_QWLA01000061.1"/>
</dbReference>
<dbReference type="Proteomes" id="UP000265341">
    <property type="component" value="Unassembled WGS sequence"/>
</dbReference>
<keyword evidence="2" id="KW-1185">Reference proteome</keyword>
<dbReference type="InterPro" id="IPR043991">
    <property type="entry name" value="Gp3-like"/>
</dbReference>
<evidence type="ECO:0000313" key="1">
    <source>
        <dbReference type="EMBL" id="RIH84215.1"/>
    </source>
</evidence>
<accession>A0A399EJB4</accession>
<evidence type="ECO:0000313" key="2">
    <source>
        <dbReference type="Proteomes" id="UP000265341"/>
    </source>
</evidence>
<sequence>MIQGLNTRTRYVRIGKFKIGIKETVERGGRKIDKPVALDYFRIEGSAQPVQAIHGEKPAQVLVYLPDNLSEATWDPYYKRYARSGLLCRGDGIVGQEVQADGSLKQRDCAERGCPFAQPSKKGDRLEAPQCRPIGILSFKVVGVPSAGVYQIDIKGMSAVSRADSYLRQLQQAAGGDLTGVPFLLTVSVSRGKDGFPTSRIELRDAPETLQALKDPWKRHAAGAATQRVRGFVITDAEGRLIASPEIPVEENVEVRARYALLLNEAIEKHYILGGSVEKYYQVLRTLERMSEAEASEAYGRLKDYVDELEATQNDPVALHGEVDQRYAGFAFKHLEPADYQALGIEEPDEPGSLTRLEARRAVAYLYEQRKNREAA</sequence>